<dbReference type="Proteomes" id="UP000501058">
    <property type="component" value="Chromosome"/>
</dbReference>
<dbReference type="GO" id="GO:0016020">
    <property type="term" value="C:membrane"/>
    <property type="evidence" value="ECO:0007669"/>
    <property type="project" value="UniProtKB-SubCell"/>
</dbReference>
<dbReference type="NCBIfam" id="TIGR03061">
    <property type="entry name" value="pip_yhgE_Nterm"/>
    <property type="match status" value="1"/>
</dbReference>
<dbReference type="InterPro" id="IPR017500">
    <property type="entry name" value="Phage_infect_YhgE_N"/>
</dbReference>
<feature type="transmembrane region" description="Helical" evidence="5">
    <location>
        <begin position="839"/>
        <end position="862"/>
    </location>
</feature>
<dbReference type="PANTHER" id="PTHR43077">
    <property type="entry name" value="TRANSPORT PERMEASE YVFS-RELATED"/>
    <property type="match status" value="1"/>
</dbReference>
<dbReference type="EMBL" id="CP049865">
    <property type="protein sequence ID" value="QIK72381.1"/>
    <property type="molecule type" value="Genomic_DNA"/>
</dbReference>
<accession>A0A6G7Y6X7</accession>
<dbReference type="Gene3D" id="3.40.1710.10">
    <property type="entry name" value="abc type-2 transporter like domain"/>
    <property type="match status" value="1"/>
</dbReference>
<evidence type="ECO:0000313" key="7">
    <source>
        <dbReference type="Proteomes" id="UP000501058"/>
    </source>
</evidence>
<dbReference type="InterPro" id="IPR011049">
    <property type="entry name" value="Serralysin-like_metalloprot_C"/>
</dbReference>
<feature type="transmembrane region" description="Helical" evidence="5">
    <location>
        <begin position="731"/>
        <end position="756"/>
    </location>
</feature>
<gene>
    <name evidence="6" type="ORF">G7070_09000</name>
</gene>
<evidence type="ECO:0008006" key="8">
    <source>
        <dbReference type="Google" id="ProtNLM"/>
    </source>
</evidence>
<dbReference type="Gene3D" id="1.10.287.950">
    <property type="entry name" value="Methyl-accepting chemotaxis protein"/>
    <property type="match status" value="1"/>
</dbReference>
<dbReference type="PANTHER" id="PTHR43077:SF10">
    <property type="entry name" value="TRANSPORT PERMEASE PROTEIN"/>
    <property type="match status" value="1"/>
</dbReference>
<feature type="transmembrane region" description="Helical" evidence="5">
    <location>
        <begin position="762"/>
        <end position="783"/>
    </location>
</feature>
<dbReference type="InterPro" id="IPR023908">
    <property type="entry name" value="xxxLxxG_rpt"/>
</dbReference>
<dbReference type="KEGG" id="prv:G7070_09000"/>
<dbReference type="NCBIfam" id="TIGR03057">
    <property type="entry name" value="xxxLxxG_by_4"/>
    <property type="match status" value="3"/>
</dbReference>
<proteinExistence type="predicted"/>
<dbReference type="SUPFAM" id="SSF58104">
    <property type="entry name" value="Methyl-accepting chemotaxis protein (MCP) signaling domain"/>
    <property type="match status" value="1"/>
</dbReference>
<keyword evidence="2 5" id="KW-0812">Transmembrane</keyword>
<protein>
    <recommendedName>
        <fullName evidence="8">YhgE/Pip domain-containing protein</fullName>
    </recommendedName>
</protein>
<evidence type="ECO:0000256" key="2">
    <source>
        <dbReference type="ARBA" id="ARBA00022692"/>
    </source>
</evidence>
<evidence type="ECO:0000256" key="3">
    <source>
        <dbReference type="ARBA" id="ARBA00022989"/>
    </source>
</evidence>
<comment type="subcellular location">
    <subcellularLocation>
        <location evidence="1">Membrane</location>
        <topology evidence="1">Multi-pass membrane protein</topology>
    </subcellularLocation>
</comment>
<evidence type="ECO:0000256" key="5">
    <source>
        <dbReference type="SAM" id="Phobius"/>
    </source>
</evidence>
<organism evidence="6 7">
    <name type="scientific">Propioniciclava coleopterorum</name>
    <dbReference type="NCBI Taxonomy" id="2714937"/>
    <lineage>
        <taxon>Bacteria</taxon>
        <taxon>Bacillati</taxon>
        <taxon>Actinomycetota</taxon>
        <taxon>Actinomycetes</taxon>
        <taxon>Propionibacteriales</taxon>
        <taxon>Propionibacteriaceae</taxon>
        <taxon>Propioniciclava</taxon>
    </lineage>
</organism>
<feature type="transmembrane region" description="Helical" evidence="5">
    <location>
        <begin position="795"/>
        <end position="819"/>
    </location>
</feature>
<keyword evidence="3 5" id="KW-1133">Transmembrane helix</keyword>
<dbReference type="SUPFAM" id="SSF101967">
    <property type="entry name" value="Adhesin YadA, collagen-binding domain"/>
    <property type="match status" value="1"/>
</dbReference>
<dbReference type="InterPro" id="IPR051328">
    <property type="entry name" value="T7SS_ABC-Transporter"/>
</dbReference>
<name>A0A6G7Y6X7_9ACTN</name>
<evidence type="ECO:0000256" key="4">
    <source>
        <dbReference type="ARBA" id="ARBA00023136"/>
    </source>
</evidence>
<reference evidence="6 7" key="1">
    <citation type="submission" date="2020-03" db="EMBL/GenBank/DDBJ databases">
        <title>Propioniciclava sp. nov., isolated from Hydrophilus acuminatus.</title>
        <authorList>
            <person name="Hyun D.-W."/>
            <person name="Bae J.-W."/>
        </authorList>
    </citation>
    <scope>NUCLEOTIDE SEQUENCE [LARGE SCALE GENOMIC DNA]</scope>
    <source>
        <strain evidence="6 7">HDW11</strain>
    </source>
</reference>
<evidence type="ECO:0000256" key="1">
    <source>
        <dbReference type="ARBA" id="ARBA00004141"/>
    </source>
</evidence>
<sequence length="876" mass="87727">MKPNRRAWATALVLLLVPLLVAGGLLWGTSRADAGLRGVQAAVVNNDEMVTVNGQAMPLGRQLAAELVDTDRDQNFTWVLASEEKAAEGLKSGRYAAVVTIPREFSAAASSFSKPANEAVRATIHVETSPVAGISETALGQSIADAAGNALNRFLTGEYLKNIYLGFNQMSEQMLEMVDGTRQLADGAGQLADGAGQSADGADQLAGGLQMAAAGSPQLRDGAAQSASGAQALADGLGLASAGGAQLRDGVSSATSGAHQLAGGARSLADGTRQWADGADTYANGVDTYADGVQTYADGVRTYADGVSQYTGTIVSLVQPIRDAISQLPEWAGWITKIKDVVADLTGNAIKLDAQIQQVIERIRDYVERTFGVADDASALAASAKAATTRAAKASAAPTAACPAEFAAVEGGCEAFAAGVAAAGKQAATADAQLEDALAGVRTKADALAAEADQAQQAGERILALLDKLSEASTKMVAWAPTVQAELQKLEAQIPPGTPTTKAEVLALLDQFLDASKQLDQGGQALATGGQQLAGGADQLAGGARELSSGARGLASGTDQIAGGVDGLAGGLDQLGAGVAAYTGGVDTAASGAAQLAGGLGQLSSGIDAYTGGVDQAAAGATQLADGLGQLSDGARGLADGTDELADGVAEGAGEIPTYSEADRDRLSSVVAAPVDTSGIEMLVRPNLAWVSLLLVSALWVGALATFAATGRTDRRAALSTAGTGQLLGRAFLPGLGIIAGQGVLLAILGAVALRLTAGEGALLTMVLLVAAGAFALLNFALARLLGNPGRLVSLGLLVVTMVTAATATAPSLFGALRGLSPVSPALDAVREVSTTGNVTIPVFILAGWAIIGAVGAVAAVARTRMVPLAALAARR</sequence>
<evidence type="ECO:0000313" key="6">
    <source>
        <dbReference type="EMBL" id="QIK72381.1"/>
    </source>
</evidence>
<dbReference type="AlphaFoldDB" id="A0A6G7Y6X7"/>
<dbReference type="RefSeq" id="WP_166233455.1">
    <property type="nucleotide sequence ID" value="NZ_CP049865.1"/>
</dbReference>
<keyword evidence="4 5" id="KW-0472">Membrane</keyword>
<keyword evidence="7" id="KW-1185">Reference proteome</keyword>
<feature type="transmembrane region" description="Helical" evidence="5">
    <location>
        <begin position="688"/>
        <end position="710"/>
    </location>
</feature>